<proteinExistence type="predicted"/>
<organism evidence="2 3">
    <name type="scientific">Orbilia javanica</name>
    <dbReference type="NCBI Taxonomy" id="47235"/>
    <lineage>
        <taxon>Eukaryota</taxon>
        <taxon>Fungi</taxon>
        <taxon>Dikarya</taxon>
        <taxon>Ascomycota</taxon>
        <taxon>Pezizomycotina</taxon>
        <taxon>Orbiliomycetes</taxon>
        <taxon>Orbiliales</taxon>
        <taxon>Orbiliaceae</taxon>
        <taxon>Orbilia</taxon>
    </lineage>
</organism>
<evidence type="ECO:0000313" key="3">
    <source>
        <dbReference type="Proteomes" id="UP001313282"/>
    </source>
</evidence>
<protein>
    <submittedName>
        <fullName evidence="2">Uncharacterized protein</fullName>
    </submittedName>
</protein>
<evidence type="ECO:0000256" key="1">
    <source>
        <dbReference type="SAM" id="MobiDB-lite"/>
    </source>
</evidence>
<sequence length="364" mass="40779">MKFIFAIGGIGLGIWGQIFLSSLQFTPVSGIELILPLKPSWRRYLAREGLSFDSLGRQIDYAKTFIPDDCPVGETWDSLAAMQETVVLATNRLKAMVQSVRRADPPERARILEQYNNPNSTEIMEVGQMLDELAVFLDEQVKKYKTFYTYIKQLPGRRTPDAGDLPGNRIRLSLALNWGKGRLENGKSMVVFRSDGRQRFIEGFDQIRGVSRSNMRKMTDLVPFVTARMRGPGFDGLFEGRDPENYPGDEEDEEDEDDEGDEQGDEGNGQGDGQGDGQEGNIVNNGMELEEGGGGGGGGGQGQAPAPIQEPYKHVYPPTKHLENLQEWFECWEYHGKSIMDEAMDFHDVPYPPSWNRNLFPAQG</sequence>
<dbReference type="Proteomes" id="UP001313282">
    <property type="component" value="Unassembled WGS sequence"/>
</dbReference>
<evidence type="ECO:0000313" key="2">
    <source>
        <dbReference type="EMBL" id="KAK6332095.1"/>
    </source>
</evidence>
<dbReference type="AlphaFoldDB" id="A0AAN8MKE1"/>
<keyword evidence="3" id="KW-1185">Reference proteome</keyword>
<feature type="compositionally biased region" description="Gly residues" evidence="1">
    <location>
        <begin position="266"/>
        <end position="278"/>
    </location>
</feature>
<feature type="region of interest" description="Disordered" evidence="1">
    <location>
        <begin position="232"/>
        <end position="312"/>
    </location>
</feature>
<gene>
    <name evidence="2" type="ORF">TWF718_002629</name>
</gene>
<feature type="compositionally biased region" description="Acidic residues" evidence="1">
    <location>
        <begin position="247"/>
        <end position="265"/>
    </location>
</feature>
<accession>A0AAN8MKE1</accession>
<comment type="caution">
    <text evidence="2">The sequence shown here is derived from an EMBL/GenBank/DDBJ whole genome shotgun (WGS) entry which is preliminary data.</text>
</comment>
<reference evidence="2 3" key="1">
    <citation type="submission" date="2019-10" db="EMBL/GenBank/DDBJ databases">
        <authorList>
            <person name="Palmer J.M."/>
        </authorList>
    </citation>
    <scope>NUCLEOTIDE SEQUENCE [LARGE SCALE GENOMIC DNA]</scope>
    <source>
        <strain evidence="2 3">TWF718</strain>
    </source>
</reference>
<name>A0AAN8MKE1_9PEZI</name>
<feature type="compositionally biased region" description="Gly residues" evidence="1">
    <location>
        <begin position="292"/>
        <end position="302"/>
    </location>
</feature>
<dbReference type="EMBL" id="JAVHNR010000010">
    <property type="protein sequence ID" value="KAK6332095.1"/>
    <property type="molecule type" value="Genomic_DNA"/>
</dbReference>